<keyword evidence="2" id="KW-1185">Reference proteome</keyword>
<dbReference type="GeneID" id="121209994"/>
<feature type="domain" description="DUF7745" evidence="1">
    <location>
        <begin position="210"/>
        <end position="312"/>
    </location>
</feature>
<evidence type="ECO:0000313" key="2">
    <source>
        <dbReference type="Proteomes" id="UP000818029"/>
    </source>
</evidence>
<gene>
    <name evidence="3" type="primary">LOC121209994</name>
</gene>
<dbReference type="RefSeq" id="XP_040937983.1">
    <property type="nucleotide sequence ID" value="XM_041082049.1"/>
</dbReference>
<reference evidence="3" key="2">
    <citation type="submission" date="2025-08" db="UniProtKB">
        <authorList>
            <consortium name="RefSeq"/>
        </authorList>
    </citation>
    <scope>IDENTIFICATION</scope>
</reference>
<protein>
    <recommendedName>
        <fullName evidence="1">DUF7745 domain-containing protein</fullName>
    </recommendedName>
</protein>
<feature type="domain" description="DUF7745" evidence="1">
    <location>
        <begin position="55"/>
        <end position="161"/>
    </location>
</feature>
<reference evidence="2" key="1">
    <citation type="journal article" date="2020" name="Nat. Genet.">
        <title>Genomic diversifications of five Gossypium allopolyploid species and their impact on cotton improvement.</title>
        <authorList>
            <person name="Chen Z.J."/>
            <person name="Sreedasyam A."/>
            <person name="Ando A."/>
            <person name="Song Q."/>
            <person name="De Santiago L.M."/>
            <person name="Hulse-Kemp A.M."/>
            <person name="Ding M."/>
            <person name="Ye W."/>
            <person name="Kirkbride R.C."/>
            <person name="Jenkins J."/>
            <person name="Plott C."/>
            <person name="Lovell J."/>
            <person name="Lin Y.M."/>
            <person name="Vaughn R."/>
            <person name="Liu B."/>
            <person name="Simpson S."/>
            <person name="Scheffler B.E."/>
            <person name="Wen L."/>
            <person name="Saski C.A."/>
            <person name="Grover C.E."/>
            <person name="Hu G."/>
            <person name="Conover J.L."/>
            <person name="Carlson J.W."/>
            <person name="Shu S."/>
            <person name="Boston L.B."/>
            <person name="Williams M."/>
            <person name="Peterson D.G."/>
            <person name="McGee K."/>
            <person name="Jones D.C."/>
            <person name="Wendel J.F."/>
            <person name="Stelly D.M."/>
            <person name="Grimwood J."/>
            <person name="Schmutz J."/>
        </authorList>
    </citation>
    <scope>NUCLEOTIDE SEQUENCE [LARGE SCALE GENOMIC DNA]</scope>
    <source>
        <strain evidence="2">cv. TM-1</strain>
    </source>
</reference>
<name>A0ABM2Z5M6_GOSHI</name>
<dbReference type="PANTHER" id="PTHR48200">
    <property type="entry name" value="PROTEIN, PUTATIVE-RELATED"/>
    <property type="match status" value="1"/>
</dbReference>
<accession>A0ABM2Z5M6</accession>
<proteinExistence type="predicted"/>
<evidence type="ECO:0000259" key="1">
    <source>
        <dbReference type="Pfam" id="PF24924"/>
    </source>
</evidence>
<evidence type="ECO:0000313" key="3">
    <source>
        <dbReference type="RefSeq" id="XP_040937983.1"/>
    </source>
</evidence>
<dbReference type="PANTHER" id="PTHR48200:SF1">
    <property type="entry name" value="AMINOTRANSFERASE-LIKE PLANT MOBILE DOMAIN-CONTAINING PROTEIN"/>
    <property type="match status" value="1"/>
</dbReference>
<dbReference type="Pfam" id="PF24924">
    <property type="entry name" value="DUF7745"/>
    <property type="match status" value="2"/>
</dbReference>
<dbReference type="Proteomes" id="UP000818029">
    <property type="component" value="Chromosome A11"/>
</dbReference>
<dbReference type="InterPro" id="IPR056647">
    <property type="entry name" value="DUF7745"/>
</dbReference>
<sequence>MSIHVEDNASVCAWLEKIQLEKEDSVTDGYTSELWDFTRISLTQNEFQELKDIWAQWDDETKQLFYQNYGDLPYLLDIKVDKHLFRAMIQFWNPAYSCFTFGEVDLVPTLEEYTTLLRCPRIQCNRAYVKVANLPTFVKKLMSITGMSEQWAAARIQQKGDVIFPKVMGNTDEAVADLFDRLGKQKVNVPCQVLFEDYSPLKEAAATPRRDDITKERWMEILQNLQEEDVMWKVPWMAPNEVLYRCGSFDWVPLPEIWGVVGYVPLLVLRQYKTGQFIPATQGLAQSDFLYKGDHYKKKMREISEAWKKVCCVKILTEGPTTTLECKGWFSKRINDNIPRPSLGAARSMEESLRVIPSELEVIKQEFERKNLELGKKIERLEEKMYLSLDVDVQKIELSMKRAGLGKSSEQWQQEVQEERAKAEYWKKKFQEM</sequence>
<organism evidence="2 3">
    <name type="scientific">Gossypium hirsutum</name>
    <name type="common">Upland cotton</name>
    <name type="synonym">Gossypium mexicanum</name>
    <dbReference type="NCBI Taxonomy" id="3635"/>
    <lineage>
        <taxon>Eukaryota</taxon>
        <taxon>Viridiplantae</taxon>
        <taxon>Streptophyta</taxon>
        <taxon>Embryophyta</taxon>
        <taxon>Tracheophyta</taxon>
        <taxon>Spermatophyta</taxon>
        <taxon>Magnoliopsida</taxon>
        <taxon>eudicotyledons</taxon>
        <taxon>Gunneridae</taxon>
        <taxon>Pentapetalae</taxon>
        <taxon>rosids</taxon>
        <taxon>malvids</taxon>
        <taxon>Malvales</taxon>
        <taxon>Malvaceae</taxon>
        <taxon>Malvoideae</taxon>
        <taxon>Gossypium</taxon>
    </lineage>
</organism>